<organism evidence="2 3">
    <name type="scientific">Halobacillus seohaensis</name>
    <dbReference type="NCBI Taxonomy" id="447421"/>
    <lineage>
        <taxon>Bacteria</taxon>
        <taxon>Bacillati</taxon>
        <taxon>Bacillota</taxon>
        <taxon>Bacilli</taxon>
        <taxon>Bacillales</taxon>
        <taxon>Bacillaceae</taxon>
        <taxon>Halobacillus</taxon>
    </lineage>
</organism>
<keyword evidence="1" id="KW-1133">Transmembrane helix</keyword>
<name>A0ABW2EHZ1_9BACI</name>
<proteinExistence type="predicted"/>
<protein>
    <submittedName>
        <fullName evidence="2">Uncharacterized protein</fullName>
    </submittedName>
</protein>
<sequence length="227" mass="26168">MHLNHDKIRAFLYTCFVSVYIFSLFSNHSTIEKVLGILAIIAIFVSFKGATRTFQIISIVFLIAGFILFFTNPYPLYSLPNYFTSTALLLSLLYFLPYINNMIQIGRYDTDLKNLLKLRANHLGKIYYRSSLIAYVLCLFVFFSSITIVHGVVKDVTKQANQQIIDKLSSQSILRSFALANVWSPIEIFIALTVTITGVSYFELFPWALLFSILLLLIDWVYGWFKY</sequence>
<dbReference type="EMBL" id="JBHSZV010000020">
    <property type="protein sequence ID" value="MFC7061872.1"/>
    <property type="molecule type" value="Genomic_DNA"/>
</dbReference>
<feature type="transmembrane region" description="Helical" evidence="1">
    <location>
        <begin position="204"/>
        <end position="225"/>
    </location>
</feature>
<keyword evidence="3" id="KW-1185">Reference proteome</keyword>
<feature type="transmembrane region" description="Helical" evidence="1">
    <location>
        <begin position="54"/>
        <end position="70"/>
    </location>
</feature>
<feature type="transmembrane region" description="Helical" evidence="1">
    <location>
        <begin position="7"/>
        <end position="25"/>
    </location>
</feature>
<evidence type="ECO:0000256" key="1">
    <source>
        <dbReference type="SAM" id="Phobius"/>
    </source>
</evidence>
<feature type="transmembrane region" description="Helical" evidence="1">
    <location>
        <begin position="132"/>
        <end position="153"/>
    </location>
</feature>
<comment type="caution">
    <text evidence="2">The sequence shown here is derived from an EMBL/GenBank/DDBJ whole genome shotgun (WGS) entry which is preliminary data.</text>
</comment>
<keyword evidence="1" id="KW-0472">Membrane</keyword>
<dbReference type="Proteomes" id="UP001596410">
    <property type="component" value="Unassembled WGS sequence"/>
</dbReference>
<reference evidence="3" key="1">
    <citation type="journal article" date="2019" name="Int. J. Syst. Evol. Microbiol.">
        <title>The Global Catalogue of Microorganisms (GCM) 10K type strain sequencing project: providing services to taxonomists for standard genome sequencing and annotation.</title>
        <authorList>
            <consortium name="The Broad Institute Genomics Platform"/>
            <consortium name="The Broad Institute Genome Sequencing Center for Infectious Disease"/>
            <person name="Wu L."/>
            <person name="Ma J."/>
        </authorList>
    </citation>
    <scope>NUCLEOTIDE SEQUENCE [LARGE SCALE GENOMIC DNA]</scope>
    <source>
        <strain evidence="3">CGMCC 4.1621</strain>
    </source>
</reference>
<gene>
    <name evidence="2" type="ORF">ACFQIC_08380</name>
</gene>
<evidence type="ECO:0000313" key="3">
    <source>
        <dbReference type="Proteomes" id="UP001596410"/>
    </source>
</evidence>
<evidence type="ECO:0000313" key="2">
    <source>
        <dbReference type="EMBL" id="MFC7061872.1"/>
    </source>
</evidence>
<feature type="transmembrane region" description="Helical" evidence="1">
    <location>
        <begin position="31"/>
        <end position="47"/>
    </location>
</feature>
<feature type="transmembrane region" description="Helical" evidence="1">
    <location>
        <begin position="173"/>
        <end position="192"/>
    </location>
</feature>
<accession>A0ABW2EHZ1</accession>
<keyword evidence="1" id="KW-0812">Transmembrane</keyword>
<feature type="transmembrane region" description="Helical" evidence="1">
    <location>
        <begin position="82"/>
        <end position="99"/>
    </location>
</feature>